<feature type="transmembrane region" description="Helical" evidence="1">
    <location>
        <begin position="74"/>
        <end position="94"/>
    </location>
</feature>
<keyword evidence="1" id="KW-0812">Transmembrane</keyword>
<gene>
    <name evidence="2" type="ORF">L203_104615</name>
</gene>
<protein>
    <submittedName>
        <fullName evidence="2">Uncharacterized protein</fullName>
    </submittedName>
</protein>
<proteinExistence type="predicted"/>
<keyword evidence="1" id="KW-0472">Membrane</keyword>
<sequence length="272" mass="29736">MSFSTKAIQTTLQPILTPVHSSFPFPLIDVYVAMRLSLIADWMARGVFDPPSLVVGVKEKHKSKDRNGKRRAGVLQEVVGIMVVVFGGETFLALCTGSTPSWLVNPNYALLFGLAHVIQTRTPLRAFLPSRPSLALELGLAIPDAISRTLLLTKFSILPLLHPTSPHALPATPSSLILVPFILAVPFASLIFSTTSFFAPSPTFTTPLELRPEGWQYVDSWAPIVIPVLFLALIGPVQGWPWGLEMEEGESVVIYGEQKSEKSNEKIGSHDI</sequence>
<dbReference type="RefSeq" id="XP_066070092.1">
    <property type="nucleotide sequence ID" value="XM_066213995.1"/>
</dbReference>
<feature type="transmembrane region" description="Helical" evidence="1">
    <location>
        <begin position="176"/>
        <end position="200"/>
    </location>
</feature>
<dbReference type="GeneID" id="91088825"/>
<reference evidence="2" key="2">
    <citation type="journal article" date="2022" name="Elife">
        <title>Obligate sexual reproduction of a homothallic fungus closely related to the Cryptococcus pathogenic species complex.</title>
        <authorList>
            <person name="Passer A.R."/>
            <person name="Clancey S.A."/>
            <person name="Shea T."/>
            <person name="David-Palma M."/>
            <person name="Averette A.F."/>
            <person name="Boekhout T."/>
            <person name="Porcel B.M."/>
            <person name="Nowrousian M."/>
            <person name="Cuomo C.A."/>
            <person name="Sun S."/>
            <person name="Heitman J."/>
            <person name="Coelho M.A."/>
        </authorList>
    </citation>
    <scope>NUCLEOTIDE SEQUENCE</scope>
    <source>
        <strain evidence="2">CBS 7841</strain>
    </source>
</reference>
<dbReference type="Proteomes" id="UP000094043">
    <property type="component" value="Chromosome 5"/>
</dbReference>
<dbReference type="EMBL" id="CP143788">
    <property type="protein sequence ID" value="WVN89392.1"/>
    <property type="molecule type" value="Genomic_DNA"/>
</dbReference>
<evidence type="ECO:0000313" key="2">
    <source>
        <dbReference type="EMBL" id="WVN89392.1"/>
    </source>
</evidence>
<evidence type="ECO:0000313" key="3">
    <source>
        <dbReference type="Proteomes" id="UP000094043"/>
    </source>
</evidence>
<accession>A0AAJ8JVU1</accession>
<keyword evidence="3" id="KW-1185">Reference proteome</keyword>
<name>A0AAJ8JVU1_9TREE</name>
<dbReference type="AlphaFoldDB" id="A0AAJ8JVU1"/>
<reference evidence="2" key="1">
    <citation type="submission" date="2016-06" db="EMBL/GenBank/DDBJ databases">
        <authorList>
            <person name="Cuomo C."/>
            <person name="Litvintseva A."/>
            <person name="Heitman J."/>
            <person name="Chen Y."/>
            <person name="Sun S."/>
            <person name="Springer D."/>
            <person name="Dromer F."/>
            <person name="Young S."/>
            <person name="Zeng Q."/>
            <person name="Chapman S."/>
            <person name="Gujja S."/>
            <person name="Saif S."/>
            <person name="Birren B."/>
        </authorList>
    </citation>
    <scope>NUCLEOTIDE SEQUENCE</scope>
    <source>
        <strain evidence="2">CBS 7841</strain>
    </source>
</reference>
<organism evidence="2 3">
    <name type="scientific">Cryptococcus depauperatus CBS 7841</name>
    <dbReference type="NCBI Taxonomy" id="1295531"/>
    <lineage>
        <taxon>Eukaryota</taxon>
        <taxon>Fungi</taxon>
        <taxon>Dikarya</taxon>
        <taxon>Basidiomycota</taxon>
        <taxon>Agaricomycotina</taxon>
        <taxon>Tremellomycetes</taxon>
        <taxon>Tremellales</taxon>
        <taxon>Cryptococcaceae</taxon>
        <taxon>Cryptococcus</taxon>
    </lineage>
</organism>
<keyword evidence="1" id="KW-1133">Transmembrane helix</keyword>
<reference evidence="2" key="3">
    <citation type="submission" date="2024-01" db="EMBL/GenBank/DDBJ databases">
        <authorList>
            <person name="Coelho M.A."/>
            <person name="David-Palma M."/>
            <person name="Shea T."/>
            <person name="Sun S."/>
            <person name="Cuomo C.A."/>
            <person name="Heitman J."/>
        </authorList>
    </citation>
    <scope>NUCLEOTIDE SEQUENCE</scope>
    <source>
        <strain evidence="2">CBS 7841</strain>
    </source>
</reference>
<feature type="transmembrane region" description="Helical" evidence="1">
    <location>
        <begin position="220"/>
        <end position="237"/>
    </location>
</feature>
<evidence type="ECO:0000256" key="1">
    <source>
        <dbReference type="SAM" id="Phobius"/>
    </source>
</evidence>
<dbReference type="KEGG" id="cdep:91088825"/>